<proteinExistence type="predicted"/>
<protein>
    <submittedName>
        <fullName evidence="1">Uncharacterized protein</fullName>
    </submittedName>
</protein>
<keyword evidence="2" id="KW-1185">Reference proteome</keyword>
<dbReference type="Pfam" id="PF02566">
    <property type="entry name" value="OsmC"/>
    <property type="match status" value="1"/>
</dbReference>
<dbReference type="InterPro" id="IPR036102">
    <property type="entry name" value="OsmC/Ohrsf"/>
</dbReference>
<reference evidence="1 2" key="1">
    <citation type="submission" date="2019-11" db="EMBL/GenBank/DDBJ databases">
        <title>Comparative genomics of hydrocarbon-degrading Desulfosarcina strains.</title>
        <authorList>
            <person name="Watanabe M."/>
            <person name="Kojima H."/>
            <person name="Fukui M."/>
        </authorList>
    </citation>
    <scope>NUCLEOTIDE SEQUENCE [LARGE SCALE GENOMIC DNA]</scope>
    <source>
        <strain evidence="1 2">PL12</strain>
    </source>
</reference>
<name>A0A5K7YT05_9BACT</name>
<dbReference type="PANTHER" id="PTHR39624">
    <property type="entry name" value="PROTEIN INVOLVED IN RIMO-MEDIATED BETA-METHYLTHIOLATION OF RIBOSOMAL PROTEIN S12 YCAO"/>
    <property type="match status" value="1"/>
</dbReference>
<dbReference type="InterPro" id="IPR015946">
    <property type="entry name" value="KH_dom-like_a/b"/>
</dbReference>
<dbReference type="AlphaFoldDB" id="A0A5K7YT05"/>
<dbReference type="KEGG" id="dalk:DSCA_53700"/>
<gene>
    <name evidence="1" type="ORF">DSCA_53700</name>
</gene>
<accession>A0A5K7YT05</accession>
<dbReference type="PANTHER" id="PTHR39624:SF2">
    <property type="entry name" value="OSMC-LIKE PROTEIN"/>
    <property type="match status" value="1"/>
</dbReference>
<sequence>MTLRMYAERKGFELHSVEVRLSHSRIHATDCGDCGTKKGMLDQISSEIHMEGNLDDVQRKRLLEIATRCPVHRTLSSEIKIRTSEV</sequence>
<dbReference type="InterPro" id="IPR003718">
    <property type="entry name" value="OsmC/Ohr_fam"/>
</dbReference>
<dbReference type="SUPFAM" id="SSF82784">
    <property type="entry name" value="OsmC-like"/>
    <property type="match status" value="1"/>
</dbReference>
<evidence type="ECO:0000313" key="2">
    <source>
        <dbReference type="Proteomes" id="UP000427906"/>
    </source>
</evidence>
<dbReference type="EMBL" id="AP021874">
    <property type="protein sequence ID" value="BBO71440.1"/>
    <property type="molecule type" value="Genomic_DNA"/>
</dbReference>
<dbReference type="Gene3D" id="3.30.300.20">
    <property type="match status" value="1"/>
</dbReference>
<dbReference type="Proteomes" id="UP000427906">
    <property type="component" value="Chromosome"/>
</dbReference>
<evidence type="ECO:0000313" key="1">
    <source>
        <dbReference type="EMBL" id="BBO71440.1"/>
    </source>
</evidence>
<organism evidence="1 2">
    <name type="scientific">Desulfosarcina alkanivorans</name>
    <dbReference type="NCBI Taxonomy" id="571177"/>
    <lineage>
        <taxon>Bacteria</taxon>
        <taxon>Pseudomonadati</taxon>
        <taxon>Thermodesulfobacteriota</taxon>
        <taxon>Desulfobacteria</taxon>
        <taxon>Desulfobacterales</taxon>
        <taxon>Desulfosarcinaceae</taxon>
        <taxon>Desulfosarcina</taxon>
    </lineage>
</organism>
<dbReference type="RefSeq" id="WP_197904670.1">
    <property type="nucleotide sequence ID" value="NZ_AP021874.1"/>
</dbReference>